<dbReference type="InterPro" id="IPR020627">
    <property type="entry name" value="KhpA"/>
</dbReference>
<keyword evidence="2 3" id="KW-0694">RNA-binding</keyword>
<dbReference type="Pfam" id="PF13083">
    <property type="entry name" value="KH_KhpA-B"/>
    <property type="match status" value="1"/>
</dbReference>
<dbReference type="CDD" id="cd22533">
    <property type="entry name" value="KH-II_YlqC-like"/>
    <property type="match status" value="1"/>
</dbReference>
<dbReference type="Gene3D" id="3.30.300.20">
    <property type="match status" value="1"/>
</dbReference>
<evidence type="ECO:0000256" key="1">
    <source>
        <dbReference type="ARBA" id="ARBA00022490"/>
    </source>
</evidence>
<evidence type="ECO:0000313" key="5">
    <source>
        <dbReference type="Proteomes" id="UP000051845"/>
    </source>
</evidence>
<dbReference type="PANTHER" id="PTHR34654:SF1">
    <property type="entry name" value="RNA-BINDING PROTEIN KHPA"/>
    <property type="match status" value="1"/>
</dbReference>
<dbReference type="HAMAP" id="MF_00088">
    <property type="entry name" value="KhpA"/>
    <property type="match status" value="1"/>
</dbReference>
<keyword evidence="3" id="KW-0961">Cell wall biogenesis/degradation</keyword>
<reference evidence="4 5" key="1">
    <citation type="journal article" date="2015" name="Genome Announc.">
        <title>Expanding the biotechnology potential of lactobacilli through comparative genomics of 213 strains and associated genera.</title>
        <authorList>
            <person name="Sun Z."/>
            <person name="Harris H.M."/>
            <person name="McCann A."/>
            <person name="Guo C."/>
            <person name="Argimon S."/>
            <person name="Zhang W."/>
            <person name="Yang X."/>
            <person name="Jeffery I.B."/>
            <person name="Cooney J.C."/>
            <person name="Kagawa T.F."/>
            <person name="Liu W."/>
            <person name="Song Y."/>
            <person name="Salvetti E."/>
            <person name="Wrobel A."/>
            <person name="Rasinkangas P."/>
            <person name="Parkhill J."/>
            <person name="Rea M.C."/>
            <person name="O'Sullivan O."/>
            <person name="Ritari J."/>
            <person name="Douillard F.P."/>
            <person name="Paul Ross R."/>
            <person name="Yang R."/>
            <person name="Briner A.E."/>
            <person name="Felis G.E."/>
            <person name="de Vos W.M."/>
            <person name="Barrangou R."/>
            <person name="Klaenhammer T.R."/>
            <person name="Caufield P.W."/>
            <person name="Cui Y."/>
            <person name="Zhang H."/>
            <person name="O'Toole P.W."/>
        </authorList>
    </citation>
    <scope>NUCLEOTIDE SEQUENCE [LARGE SCALE GENOMIC DNA]</scope>
    <source>
        <strain evidence="4 5">DSM 20515</strain>
    </source>
</reference>
<dbReference type="RefSeq" id="WP_054707099.1">
    <property type="nucleotide sequence ID" value="NZ_AYYR01000013.1"/>
</dbReference>
<comment type="caution">
    <text evidence="4">The sequence shown here is derived from an EMBL/GenBank/DDBJ whole genome shotgun (WGS) entry which is preliminary data.</text>
</comment>
<dbReference type="InterPro" id="IPR015946">
    <property type="entry name" value="KH_dom-like_a/b"/>
</dbReference>
<gene>
    <name evidence="3" type="primary">khpA</name>
    <name evidence="4" type="ORF">FC82_GL000582</name>
</gene>
<dbReference type="GO" id="GO:0008360">
    <property type="term" value="P:regulation of cell shape"/>
    <property type="evidence" value="ECO:0007669"/>
    <property type="project" value="UniProtKB-KW"/>
</dbReference>
<keyword evidence="1 3" id="KW-0963">Cytoplasm</keyword>
<dbReference type="STRING" id="33960.TY91_08040"/>
<dbReference type="PATRIC" id="fig|1423733.4.peg.604"/>
<dbReference type="EMBL" id="AYYR01000013">
    <property type="protein sequence ID" value="KRM77336.1"/>
    <property type="molecule type" value="Genomic_DNA"/>
</dbReference>
<dbReference type="GO" id="GO:0003723">
    <property type="term" value="F:RNA binding"/>
    <property type="evidence" value="ECO:0007669"/>
    <property type="project" value="UniProtKB-UniRule"/>
</dbReference>
<dbReference type="GO" id="GO:0005737">
    <property type="term" value="C:cytoplasm"/>
    <property type="evidence" value="ECO:0007669"/>
    <property type="project" value="UniProtKB-SubCell"/>
</dbReference>
<evidence type="ECO:0000256" key="3">
    <source>
        <dbReference type="HAMAP-Rule" id="MF_00088"/>
    </source>
</evidence>
<keyword evidence="3" id="KW-0133">Cell shape</keyword>
<dbReference type="GO" id="GO:0009252">
    <property type="term" value="P:peptidoglycan biosynthetic process"/>
    <property type="evidence" value="ECO:0007669"/>
    <property type="project" value="UniProtKB-UniRule"/>
</dbReference>
<name>A0A0R2BDK3_SECCO</name>
<dbReference type="Proteomes" id="UP000051845">
    <property type="component" value="Unassembled WGS sequence"/>
</dbReference>
<comment type="similarity">
    <text evidence="3">Belongs to the KhpA RNA-binding protein family.</text>
</comment>
<sequence length="85" mass="9550">MTDFKQLIKTIVTPLVENPDAISIEEVETDRFYEFHLTVAGDDIGRVIGKRGHVASAIRTIVYSVRVKGPKRVRLVINDESKAPE</sequence>
<dbReference type="PANTHER" id="PTHR34654">
    <property type="entry name" value="UPF0109 PROTEIN SCO5592"/>
    <property type="match status" value="1"/>
</dbReference>
<evidence type="ECO:0000313" key="4">
    <source>
        <dbReference type="EMBL" id="KRM77336.1"/>
    </source>
</evidence>
<keyword evidence="3" id="KW-0143">Chaperone</keyword>
<proteinExistence type="inferred from homology"/>
<evidence type="ECO:0000256" key="2">
    <source>
        <dbReference type="ARBA" id="ARBA00022884"/>
    </source>
</evidence>
<protein>
    <recommendedName>
        <fullName evidence="3">RNA-binding protein KhpA</fullName>
    </recommendedName>
    <alternativeName>
        <fullName evidence="3">KH-domain protein A</fullName>
    </alternativeName>
</protein>
<dbReference type="AlphaFoldDB" id="A0A0R2BDK3"/>
<accession>A0A0R2BDK3</accession>
<organism evidence="4 5">
    <name type="scientific">Secundilactobacillus collinoides DSM 20515 = JCM 1123</name>
    <dbReference type="NCBI Taxonomy" id="1423733"/>
    <lineage>
        <taxon>Bacteria</taxon>
        <taxon>Bacillati</taxon>
        <taxon>Bacillota</taxon>
        <taxon>Bacilli</taxon>
        <taxon>Lactobacillales</taxon>
        <taxon>Lactobacillaceae</taxon>
        <taxon>Secundilactobacillus</taxon>
    </lineage>
</organism>
<comment type="subunit">
    <text evidence="3">Forms a complex with KhpB.</text>
</comment>
<comment type="subcellular location">
    <subcellularLocation>
        <location evidence="3">Cytoplasm</location>
    </subcellularLocation>
</comment>
<dbReference type="GO" id="GO:0071555">
    <property type="term" value="P:cell wall organization"/>
    <property type="evidence" value="ECO:0007669"/>
    <property type="project" value="UniProtKB-KW"/>
</dbReference>
<comment type="function">
    <text evidence="3">A probable RNA chaperone. Forms a complex with KhpB which binds to cellular RNA and controls its expression. Plays a role in peptidoglycan (PG) homeostasis and cell length regulation.</text>
</comment>